<keyword evidence="2 4" id="KW-0326">Glycosidase</keyword>
<evidence type="ECO:0000313" key="5">
    <source>
        <dbReference type="Proteomes" id="UP000199086"/>
    </source>
</evidence>
<dbReference type="InterPro" id="IPR006047">
    <property type="entry name" value="GH13_cat_dom"/>
</dbReference>
<dbReference type="OrthoDB" id="9802433at2"/>
<evidence type="ECO:0000256" key="2">
    <source>
        <dbReference type="ARBA" id="ARBA00023295"/>
    </source>
</evidence>
<dbReference type="STRING" id="1577474.GA0111570_10998"/>
<evidence type="ECO:0000256" key="1">
    <source>
        <dbReference type="ARBA" id="ARBA00022801"/>
    </source>
</evidence>
<dbReference type="Proteomes" id="UP000199086">
    <property type="component" value="Unassembled WGS sequence"/>
</dbReference>
<accession>A0A1G6HFD1</accession>
<dbReference type="SMART" id="SM00642">
    <property type="entry name" value="Aamy"/>
    <property type="match status" value="1"/>
</dbReference>
<protein>
    <submittedName>
        <fullName evidence="4">Glycosidase</fullName>
    </submittedName>
</protein>
<dbReference type="GO" id="GO:0005975">
    <property type="term" value="P:carbohydrate metabolic process"/>
    <property type="evidence" value="ECO:0007669"/>
    <property type="project" value="InterPro"/>
</dbReference>
<name>A0A1G6HFD1_9ACTN</name>
<dbReference type="Gene3D" id="3.20.20.80">
    <property type="entry name" value="Glycosidases"/>
    <property type="match status" value="1"/>
</dbReference>
<dbReference type="SUPFAM" id="SSF51445">
    <property type="entry name" value="(Trans)glycosidases"/>
    <property type="match status" value="1"/>
</dbReference>
<dbReference type="PANTHER" id="PTHR10357">
    <property type="entry name" value="ALPHA-AMYLASE FAMILY MEMBER"/>
    <property type="match status" value="1"/>
</dbReference>
<dbReference type="EMBL" id="FMYF01000009">
    <property type="protein sequence ID" value="SDB93037.1"/>
    <property type="molecule type" value="Genomic_DNA"/>
</dbReference>
<gene>
    <name evidence="4" type="ORF">GA0111570_10998</name>
</gene>
<reference evidence="4 5" key="1">
    <citation type="submission" date="2016-06" db="EMBL/GenBank/DDBJ databases">
        <authorList>
            <person name="Olsen C.W."/>
            <person name="Carey S."/>
            <person name="Hinshaw L."/>
            <person name="Karasin A.I."/>
        </authorList>
    </citation>
    <scope>NUCLEOTIDE SEQUENCE [LARGE SCALE GENOMIC DNA]</scope>
    <source>
        <strain evidence="4 5">LZ-22</strain>
    </source>
</reference>
<dbReference type="RefSeq" id="WP_092612136.1">
    <property type="nucleotide sequence ID" value="NZ_FMYF01000009.1"/>
</dbReference>
<organism evidence="4 5">
    <name type="scientific">Raineyella antarctica</name>
    <dbReference type="NCBI Taxonomy" id="1577474"/>
    <lineage>
        <taxon>Bacteria</taxon>
        <taxon>Bacillati</taxon>
        <taxon>Actinomycetota</taxon>
        <taxon>Actinomycetes</taxon>
        <taxon>Propionibacteriales</taxon>
        <taxon>Propionibacteriaceae</taxon>
        <taxon>Raineyella</taxon>
    </lineage>
</organism>
<evidence type="ECO:0000259" key="3">
    <source>
        <dbReference type="SMART" id="SM00642"/>
    </source>
</evidence>
<dbReference type="PANTHER" id="PTHR10357:SF210">
    <property type="entry name" value="MALTODEXTRIN GLUCOSIDASE"/>
    <property type="match status" value="1"/>
</dbReference>
<dbReference type="InterPro" id="IPR017853">
    <property type="entry name" value="GH"/>
</dbReference>
<sequence length="426" mass="46706">MTLLDSAIWWHVYPLGALDAPIRNRQDRNDQGVVHRLPQLAGWLDHAVGLGCSGLLLGPVFDSTAHGYDTLDHFRIDPRLGDEADFDALVGAAVGRGLAVVLDGVFNHVGRHHPWVQRALAEGPHGEHAGLVRIDWSTGEGRPYGWEGAGDLVPLNHDDPRVADLVVEVMLHWLRRGVAGWRLDVAYSVPSWFWGTVLARVRSEFPEVVFIGEVIHGDYAAIAQAGTLNSVTGYELWKASWSALADRNLWELAWALERHDAFSAAVTLQTFVGNHDVDRIADTVGDAGAALALAVLMTVAGSPSIYYGDEHAFRGRKGSGAGADDPLRPALPATPADLAPDGWWMYRLHQDLVAFRRRHPWLSHARTRVVGKDCTWLTYESRGPEDQVVRVELGLDPHARFRVYAGDDEVGWDARAAGRLGTVVGA</sequence>
<keyword evidence="5" id="KW-1185">Reference proteome</keyword>
<dbReference type="Pfam" id="PF00128">
    <property type="entry name" value="Alpha-amylase"/>
    <property type="match status" value="1"/>
</dbReference>
<proteinExistence type="predicted"/>
<dbReference type="AlphaFoldDB" id="A0A1G6HFD1"/>
<keyword evidence="1" id="KW-0378">Hydrolase</keyword>
<dbReference type="GO" id="GO:0016798">
    <property type="term" value="F:hydrolase activity, acting on glycosyl bonds"/>
    <property type="evidence" value="ECO:0007669"/>
    <property type="project" value="UniProtKB-KW"/>
</dbReference>
<evidence type="ECO:0000313" key="4">
    <source>
        <dbReference type="EMBL" id="SDB93037.1"/>
    </source>
</evidence>
<feature type="domain" description="Glycosyl hydrolase family 13 catalytic" evidence="3">
    <location>
        <begin position="31"/>
        <end position="356"/>
    </location>
</feature>